<dbReference type="Proteomes" id="UP000001055">
    <property type="component" value="Unassembled WGS sequence"/>
</dbReference>
<keyword evidence="1" id="KW-0732">Signal</keyword>
<name>Q0TYP7_PHANO</name>
<evidence type="ECO:0000256" key="1">
    <source>
        <dbReference type="SAM" id="SignalP"/>
    </source>
</evidence>
<dbReference type="EMBL" id="CH445361">
    <property type="protein sequence ID" value="EAT77257.1"/>
    <property type="molecule type" value="Genomic_DNA"/>
</dbReference>
<dbReference type="VEuPathDB" id="FungiDB:JI435_153240"/>
<reference evidence="3" key="1">
    <citation type="journal article" date="2007" name="Plant Cell">
        <title>Dothideomycete-plant interactions illuminated by genome sequencing and EST analysis of the wheat pathogen Stagonospora nodorum.</title>
        <authorList>
            <person name="Hane J.K."/>
            <person name="Lowe R.G."/>
            <person name="Solomon P.S."/>
            <person name="Tan K.C."/>
            <person name="Schoch C.L."/>
            <person name="Spatafora J.W."/>
            <person name="Crous P.W."/>
            <person name="Kodira C."/>
            <person name="Birren B.W."/>
            <person name="Galagan J.E."/>
            <person name="Torriani S.F."/>
            <person name="McDonald B.A."/>
            <person name="Oliver R.P."/>
        </authorList>
    </citation>
    <scope>NUCLEOTIDE SEQUENCE [LARGE SCALE GENOMIC DNA]</scope>
    <source>
        <strain evidence="3">SN15 / ATCC MYA-4574 / FGSC 10173</strain>
    </source>
</reference>
<gene>
    <name evidence="2" type="ORF">SNOG_15324</name>
</gene>
<dbReference type="KEGG" id="pno:SNOG_15324"/>
<dbReference type="RefSeq" id="XP_001805478.1">
    <property type="nucleotide sequence ID" value="XM_001805426.1"/>
</dbReference>
<sequence length="178" mass="19127">MQIYSVLALFLGTAMSAAVERDVSPGNVLMERQALDCAVGLTGSAFCGACRDCRAFCGRRAARSEDTISPANVLMERQALDCAVGLTGGAFCGACRSIKLQPLPKRFMHVLCLTFASNLSKCTYHRDIAPNSSNDCENRAASAHNYPTAHPTPRPPIMVKPVVSAMNAWSWYALPTSP</sequence>
<organism evidence="2 3">
    <name type="scientific">Phaeosphaeria nodorum (strain SN15 / ATCC MYA-4574 / FGSC 10173)</name>
    <name type="common">Glume blotch fungus</name>
    <name type="synonym">Parastagonospora nodorum</name>
    <dbReference type="NCBI Taxonomy" id="321614"/>
    <lineage>
        <taxon>Eukaryota</taxon>
        <taxon>Fungi</taxon>
        <taxon>Dikarya</taxon>
        <taxon>Ascomycota</taxon>
        <taxon>Pezizomycotina</taxon>
        <taxon>Dothideomycetes</taxon>
        <taxon>Pleosporomycetidae</taxon>
        <taxon>Pleosporales</taxon>
        <taxon>Pleosporineae</taxon>
        <taxon>Phaeosphaeriaceae</taxon>
        <taxon>Parastagonospora</taxon>
    </lineage>
</organism>
<dbReference type="GeneID" id="5982407"/>
<feature type="signal peptide" evidence="1">
    <location>
        <begin position="1"/>
        <end position="18"/>
    </location>
</feature>
<feature type="chain" id="PRO_5004177438" evidence="1">
    <location>
        <begin position="19"/>
        <end position="178"/>
    </location>
</feature>
<evidence type="ECO:0000313" key="2">
    <source>
        <dbReference type="EMBL" id="EAT77257.1"/>
    </source>
</evidence>
<dbReference type="InParanoid" id="Q0TYP7"/>
<proteinExistence type="predicted"/>
<protein>
    <submittedName>
        <fullName evidence="2">Uncharacterized protein</fullName>
    </submittedName>
</protein>
<evidence type="ECO:0000313" key="3">
    <source>
        <dbReference type="Proteomes" id="UP000001055"/>
    </source>
</evidence>
<dbReference type="AlphaFoldDB" id="Q0TYP7"/>
<accession>Q0TYP7</accession>